<keyword evidence="1" id="KW-0732">Signal</keyword>
<dbReference type="Proteomes" id="UP000547674">
    <property type="component" value="Unassembled WGS sequence"/>
</dbReference>
<evidence type="ECO:0000313" key="3">
    <source>
        <dbReference type="Proteomes" id="UP000547674"/>
    </source>
</evidence>
<evidence type="ECO:0000313" key="2">
    <source>
        <dbReference type="EMBL" id="NNF05221.1"/>
    </source>
</evidence>
<feature type="chain" id="PRO_5031481575" evidence="1">
    <location>
        <begin position="18"/>
        <end position="200"/>
    </location>
</feature>
<protein>
    <submittedName>
        <fullName evidence="2">Uncharacterized protein</fullName>
    </submittedName>
</protein>
<proteinExistence type="predicted"/>
<comment type="caution">
    <text evidence="2">The sequence shown here is derived from an EMBL/GenBank/DDBJ whole genome shotgun (WGS) entry which is preliminary data.</text>
</comment>
<evidence type="ECO:0000256" key="1">
    <source>
        <dbReference type="SAM" id="SignalP"/>
    </source>
</evidence>
<sequence length="200" mass="22343">MKLWMFTLLLTVFPATASSDIITLGYDNDTFGYGYNPLSAGEAVAVRFTPEQAVVNIVGIRARIRAYSAACGENQFWILDDDGPEGSPGTTLYGPDRMTAPISWGWVQLDFEKSQVTTVEGEFYVAYIKTGTEGICADLGHSLGPGNGRYWEYKDKTWTWMGSSSPYQYNLRVLVEAEPVPTEKISWSRLKNRTVLRTLN</sequence>
<accession>A0A7Y2E4V6</accession>
<reference evidence="2 3" key="1">
    <citation type="submission" date="2020-03" db="EMBL/GenBank/DDBJ databases">
        <title>Metabolic flexibility allows generalist bacteria to become dominant in a frequently disturbed ecosystem.</title>
        <authorList>
            <person name="Chen Y.-J."/>
            <person name="Leung P.M."/>
            <person name="Bay S.K."/>
            <person name="Hugenholtz P."/>
            <person name="Kessler A.J."/>
            <person name="Shelley G."/>
            <person name="Waite D.W."/>
            <person name="Cook P.L."/>
            <person name="Greening C."/>
        </authorList>
    </citation>
    <scope>NUCLEOTIDE SEQUENCE [LARGE SCALE GENOMIC DNA]</scope>
    <source>
        <strain evidence="2">SS_bin_28</strain>
    </source>
</reference>
<gene>
    <name evidence="2" type="ORF">HKN21_00540</name>
</gene>
<dbReference type="EMBL" id="JABDJR010000015">
    <property type="protein sequence ID" value="NNF05221.1"/>
    <property type="molecule type" value="Genomic_DNA"/>
</dbReference>
<dbReference type="AlphaFoldDB" id="A0A7Y2E4V6"/>
<feature type="signal peptide" evidence="1">
    <location>
        <begin position="1"/>
        <end position="17"/>
    </location>
</feature>
<organism evidence="2 3">
    <name type="scientific">Eiseniibacteriota bacterium</name>
    <dbReference type="NCBI Taxonomy" id="2212470"/>
    <lineage>
        <taxon>Bacteria</taxon>
        <taxon>Candidatus Eiseniibacteriota</taxon>
    </lineage>
</organism>
<name>A0A7Y2E4V6_UNCEI</name>